<comment type="similarity">
    <text evidence="2">Belongs to the FlgN family.</text>
</comment>
<evidence type="ECO:0000313" key="5">
    <source>
        <dbReference type="Proteomes" id="UP001329151"/>
    </source>
</evidence>
<dbReference type="EMBL" id="AP028947">
    <property type="protein sequence ID" value="BET25556.1"/>
    <property type="molecule type" value="Genomic_DNA"/>
</dbReference>
<dbReference type="Pfam" id="PF05130">
    <property type="entry name" value="FlgN"/>
    <property type="match status" value="1"/>
</dbReference>
<reference evidence="4 5" key="1">
    <citation type="submission" date="2023-10" db="EMBL/GenBank/DDBJ databases">
        <title>Complete Genome Sequence of Limnobacter thiooxidans CS-K2T, Isolated from freshwater lake sediments in Bavaria, Germany.</title>
        <authorList>
            <person name="Naruki M."/>
            <person name="Watanabe A."/>
            <person name="Warashina T."/>
            <person name="Morita T."/>
            <person name="Arakawa K."/>
        </authorList>
    </citation>
    <scope>NUCLEOTIDE SEQUENCE [LARGE SCALE GENOMIC DNA]</scope>
    <source>
        <strain evidence="4 5">CS-K2</strain>
    </source>
</reference>
<evidence type="ECO:0000256" key="1">
    <source>
        <dbReference type="ARBA" id="ARBA00002397"/>
    </source>
</evidence>
<dbReference type="InterPro" id="IPR036679">
    <property type="entry name" value="FlgN-like_sf"/>
</dbReference>
<dbReference type="RefSeq" id="WP_338284830.1">
    <property type="nucleotide sequence ID" value="NZ_AP028947.1"/>
</dbReference>
<proteinExistence type="inferred from homology"/>
<dbReference type="SUPFAM" id="SSF140566">
    <property type="entry name" value="FlgN-like"/>
    <property type="match status" value="1"/>
</dbReference>
<comment type="function">
    <text evidence="1">Required for the efficient initiation of filament assembly.</text>
</comment>
<keyword evidence="5" id="KW-1185">Reference proteome</keyword>
<dbReference type="GO" id="GO:0044780">
    <property type="term" value="P:bacterial-type flagellum assembly"/>
    <property type="evidence" value="ECO:0007669"/>
    <property type="project" value="InterPro"/>
</dbReference>
<dbReference type="Proteomes" id="UP001329151">
    <property type="component" value="Chromosome"/>
</dbReference>
<evidence type="ECO:0000256" key="3">
    <source>
        <dbReference type="ARBA" id="ARBA00022795"/>
    </source>
</evidence>
<protein>
    <recommendedName>
        <fullName evidence="6">Flagellar protein FlgN</fullName>
    </recommendedName>
</protein>
<sequence length="171" mass="18315">MSHVAAAKNLYNNLAYECETAMALVDILLEEQACLVKMETGALNSLATRKEAMMLDLEKRYLANIELSKAAGFAPDLDGIALWVDVLAADEPRLFGTYSTLRSTLTHAQRLNTTNGELVTEQLAGLQERISILTAAAVAEQKPTASDTYGPKGGMAQSALTGGAMPRAVIR</sequence>
<dbReference type="Gene3D" id="1.20.58.300">
    <property type="entry name" value="FlgN-like"/>
    <property type="match status" value="1"/>
</dbReference>
<dbReference type="KEGG" id="lto:RGQ30_10570"/>
<evidence type="ECO:0000313" key="4">
    <source>
        <dbReference type="EMBL" id="BET25556.1"/>
    </source>
</evidence>
<evidence type="ECO:0008006" key="6">
    <source>
        <dbReference type="Google" id="ProtNLM"/>
    </source>
</evidence>
<name>A0AA86MD32_9BURK</name>
<dbReference type="InterPro" id="IPR007809">
    <property type="entry name" value="FlgN-like"/>
</dbReference>
<dbReference type="AlphaFoldDB" id="A0AA86MD32"/>
<accession>A0AA86MD32</accession>
<organism evidence="4 5">
    <name type="scientific">Limnobacter thiooxidans</name>
    <dbReference type="NCBI Taxonomy" id="131080"/>
    <lineage>
        <taxon>Bacteria</taxon>
        <taxon>Pseudomonadati</taxon>
        <taxon>Pseudomonadota</taxon>
        <taxon>Betaproteobacteria</taxon>
        <taxon>Burkholderiales</taxon>
        <taxon>Burkholderiaceae</taxon>
        <taxon>Limnobacter</taxon>
    </lineage>
</organism>
<keyword evidence="3" id="KW-1005">Bacterial flagellum biogenesis</keyword>
<gene>
    <name evidence="4" type="ORF">RGQ30_10570</name>
</gene>
<evidence type="ECO:0000256" key="2">
    <source>
        <dbReference type="ARBA" id="ARBA00007703"/>
    </source>
</evidence>